<keyword evidence="4" id="KW-0653">Protein transport</keyword>
<evidence type="ECO:0000256" key="4">
    <source>
        <dbReference type="ARBA" id="ARBA00022927"/>
    </source>
</evidence>
<dbReference type="AlphaFoldDB" id="A0AA88YFE3"/>
<evidence type="ECO:0000259" key="8">
    <source>
        <dbReference type="PROSITE" id="PS50878"/>
    </source>
</evidence>
<evidence type="ECO:0008006" key="11">
    <source>
        <dbReference type="Google" id="ProtNLM"/>
    </source>
</evidence>
<organism evidence="9 10">
    <name type="scientific">Pinctada imbricata</name>
    <name type="common">Atlantic pearl-oyster</name>
    <name type="synonym">Pinctada martensii</name>
    <dbReference type="NCBI Taxonomy" id="66713"/>
    <lineage>
        <taxon>Eukaryota</taxon>
        <taxon>Metazoa</taxon>
        <taxon>Spiralia</taxon>
        <taxon>Lophotrochozoa</taxon>
        <taxon>Mollusca</taxon>
        <taxon>Bivalvia</taxon>
        <taxon>Autobranchia</taxon>
        <taxon>Pteriomorphia</taxon>
        <taxon>Pterioida</taxon>
        <taxon>Pterioidea</taxon>
        <taxon>Pteriidae</taxon>
        <taxon>Pinctada</taxon>
    </lineage>
</organism>
<feature type="domain" description="CNH" evidence="7">
    <location>
        <begin position="173"/>
        <end position="456"/>
    </location>
</feature>
<keyword evidence="2" id="KW-0813">Transport</keyword>
<dbReference type="GO" id="GO:0006914">
    <property type="term" value="P:autophagy"/>
    <property type="evidence" value="ECO:0007669"/>
    <property type="project" value="TreeGrafter"/>
</dbReference>
<comment type="subcellular location">
    <subcellularLocation>
        <location evidence="1">Cytoplasm</location>
    </subcellularLocation>
</comment>
<keyword evidence="3" id="KW-0963">Cytoplasm</keyword>
<feature type="region of interest" description="Disordered" evidence="6">
    <location>
        <begin position="145"/>
        <end position="170"/>
    </location>
</feature>
<feature type="domain" description="Reverse transcriptase" evidence="8">
    <location>
        <begin position="1"/>
        <end position="124"/>
    </location>
</feature>
<comment type="caution">
    <text evidence="9">The sequence shown here is derived from an EMBL/GenBank/DDBJ whole genome shotgun (WGS) entry which is preliminary data.</text>
</comment>
<evidence type="ECO:0000256" key="5">
    <source>
        <dbReference type="PROSITE-ProRule" id="PRU01006"/>
    </source>
</evidence>
<dbReference type="Pfam" id="PF00078">
    <property type="entry name" value="RVT_1"/>
    <property type="match status" value="1"/>
</dbReference>
<dbReference type="PANTHER" id="PTHR12894">
    <property type="entry name" value="CNH DOMAIN CONTAINING"/>
    <property type="match status" value="1"/>
</dbReference>
<evidence type="ECO:0000256" key="2">
    <source>
        <dbReference type="ARBA" id="ARBA00022448"/>
    </source>
</evidence>
<dbReference type="EMBL" id="VSWD01000005">
    <property type="protein sequence ID" value="KAK3103798.1"/>
    <property type="molecule type" value="Genomic_DNA"/>
</dbReference>
<evidence type="ECO:0000256" key="3">
    <source>
        <dbReference type="ARBA" id="ARBA00022490"/>
    </source>
</evidence>
<evidence type="ECO:0000259" key="7">
    <source>
        <dbReference type="PROSITE" id="PS50219"/>
    </source>
</evidence>
<dbReference type="Proteomes" id="UP001186944">
    <property type="component" value="Unassembled WGS sequence"/>
</dbReference>
<evidence type="ECO:0000313" key="9">
    <source>
        <dbReference type="EMBL" id="KAK3103798.1"/>
    </source>
</evidence>
<dbReference type="InterPro" id="IPR000547">
    <property type="entry name" value="Clathrin_H-chain/VPS_repeat"/>
</dbReference>
<proteinExistence type="predicted"/>
<dbReference type="GO" id="GO:0034058">
    <property type="term" value="P:endosomal vesicle fusion"/>
    <property type="evidence" value="ECO:0007669"/>
    <property type="project" value="TreeGrafter"/>
</dbReference>
<dbReference type="InterPro" id="IPR032914">
    <property type="entry name" value="Vam6/VPS39/TRAP1"/>
</dbReference>
<name>A0AA88YFE3_PINIB</name>
<dbReference type="PROSITE" id="PS50236">
    <property type="entry name" value="CHCR"/>
    <property type="match status" value="1"/>
</dbReference>
<feature type="repeat" description="CHCR" evidence="5">
    <location>
        <begin position="722"/>
        <end position="886"/>
    </location>
</feature>
<dbReference type="InterPro" id="IPR000477">
    <property type="entry name" value="RT_dom"/>
</dbReference>
<evidence type="ECO:0000256" key="1">
    <source>
        <dbReference type="ARBA" id="ARBA00004496"/>
    </source>
</evidence>
<dbReference type="InterPro" id="IPR019452">
    <property type="entry name" value="VPS39/TGF_beta_rcpt-assoc_1"/>
</dbReference>
<dbReference type="PANTHER" id="PTHR12894:SF27">
    <property type="entry name" value="TRANSFORMING GROWTH FACTOR-BETA RECEPTOR-ASSOCIATED PROTEIN 1"/>
    <property type="match status" value="1"/>
</dbReference>
<dbReference type="Pfam" id="PF10367">
    <property type="entry name" value="zf-Vps39_C"/>
    <property type="match status" value="1"/>
</dbReference>
<dbReference type="InterPro" id="IPR001180">
    <property type="entry name" value="CNH_dom"/>
</dbReference>
<dbReference type="PROSITE" id="PS50878">
    <property type="entry name" value="RT_POL"/>
    <property type="match status" value="1"/>
</dbReference>
<dbReference type="GO" id="GO:0005737">
    <property type="term" value="C:cytoplasm"/>
    <property type="evidence" value="ECO:0007669"/>
    <property type="project" value="UniProtKB-SubCell"/>
</dbReference>
<evidence type="ECO:0000256" key="6">
    <source>
        <dbReference type="SAM" id="MobiDB-lite"/>
    </source>
</evidence>
<dbReference type="GO" id="GO:0006886">
    <property type="term" value="P:intracellular protein transport"/>
    <property type="evidence" value="ECO:0007669"/>
    <property type="project" value="UniProtKB-UniRule"/>
</dbReference>
<evidence type="ECO:0000313" key="10">
    <source>
        <dbReference type="Proteomes" id="UP001186944"/>
    </source>
</evidence>
<dbReference type="GO" id="GO:0016020">
    <property type="term" value="C:membrane"/>
    <property type="evidence" value="ECO:0007669"/>
    <property type="project" value="TreeGrafter"/>
</dbReference>
<dbReference type="PROSITE" id="PS50219">
    <property type="entry name" value="CNH"/>
    <property type="match status" value="1"/>
</dbReference>
<sequence>MSELVMQTGSGLSLIEWFQVKSGEKQECNVSGFLFLLVIDWIMRKATADNNTGIRWKFTSKLEDLDFADDIALISSSRQQIQTKTDRVNNITERTGLKFNTSKTQVMRIHPTSNAPISLDGKDLEEVDSFISQISQNIFKRFQNSSDEDIRRKKRQDVDQRKHEGEQSKEKEPNFIIGFASWTEATRASQGWTISVEDACSRPYSSGGEKELNEDIAPGVGIFKIISNDKANVEMISFVVHYTVEERASASGKVTFHNEKQGHKYLAVPVVSGAKIKGVTCFCLNENPLNGNPFSVEICVALRKKQLQLYSVTEDRLAHIRDVHISEPAIALSLDSTFICAALASQYCMIDFDSGNTQDLFPYDGENNKPLIKRISKEEFLLSGPSALGMFVTSAGVSQRPPLQWSENLVSISYVHPYIIAMNDEFITIHSILDQQQKQAIPFQGGTFMENFDGRLFVASGREIYCLVPVAWEKQVQALLQDKRVTEALELAKNANKTGSKDKYLKIYKRLQQQAAFIEFSQQHFEEAEDLFKAGQLDVREVICLYPKLMPSNSTFTRSVPPLHEIADIHQLTRGNDNLIKEYKTFLQQYLEDIKGSKEGVGFKQEIDTALLKLYAEMNSPELIPLIAVDTGCDLKDCVEWLEKFHRYHALALLYKYHSDHDKALHIWQRLVNKEIEDEVFPGLNFVIEYLSNLNDHELVWKYIDWVLTKDPENGVKIFTERPQNELPSERLRPETVIDYLHRFPKAVISYLEYLVFQKKLEKEKYHTHLAVLYLDTVLKLMKDSSSRKEEVDVARSKLRHMLQMSALYRVQLILGKAKEMDMHAECAILYGKLEEHDKALRILVHKLKDYGAAENYCMVNSQGKDPLYRKRLFHILLSVYLDPSHEHKDQLVRPAVELLNSNIADFDTIKVLQSLPENWSVSLLSQFLTQTVRKSMNLSRNTRIERMMSRGENLQVKQNCIEREREYVTMNDDRLCAVCSRAFSDPTFVRYPNGVVTHVHCARSKHICPVTGKLFSTKKS</sequence>
<dbReference type="InterPro" id="IPR019453">
    <property type="entry name" value="VPS39/TGFA1_Znf"/>
</dbReference>
<accession>A0AA88YFE3</accession>
<reference evidence="9" key="1">
    <citation type="submission" date="2019-08" db="EMBL/GenBank/DDBJ databases">
        <title>The improved chromosome-level genome for the pearl oyster Pinctada fucata martensii using PacBio sequencing and Hi-C.</title>
        <authorList>
            <person name="Zheng Z."/>
        </authorList>
    </citation>
    <scope>NUCLEOTIDE SEQUENCE</scope>
    <source>
        <strain evidence="9">ZZ-2019</strain>
        <tissue evidence="9">Adductor muscle</tissue>
    </source>
</reference>
<keyword evidence="10" id="KW-1185">Reference proteome</keyword>
<gene>
    <name evidence="9" type="ORF">FSP39_021971</name>
</gene>
<dbReference type="Pfam" id="PF00780">
    <property type="entry name" value="CNH"/>
    <property type="match status" value="1"/>
</dbReference>
<feature type="compositionally biased region" description="Basic and acidic residues" evidence="6">
    <location>
        <begin position="148"/>
        <end position="170"/>
    </location>
</feature>
<protein>
    <recommendedName>
        <fullName evidence="11">Transforming growth factor-beta receptor-associated protein 1</fullName>
    </recommendedName>
</protein>
<dbReference type="Pfam" id="PF10366">
    <property type="entry name" value="Vps39_1"/>
    <property type="match status" value="1"/>
</dbReference>